<evidence type="ECO:0000256" key="7">
    <source>
        <dbReference type="ARBA" id="ARBA00023004"/>
    </source>
</evidence>
<reference evidence="11 12" key="1">
    <citation type="submission" date="2017-07" db="EMBL/GenBank/DDBJ databases">
        <title>Amycolatopsis alba DSM 44262 Genome sequencing and assembly.</title>
        <authorList>
            <person name="Kaur N."/>
            <person name="Mayilraj S."/>
        </authorList>
    </citation>
    <scope>NUCLEOTIDE SEQUENCE [LARGE SCALE GENOMIC DNA]</scope>
    <source>
        <strain evidence="11 12">DSM 44262</strain>
    </source>
</reference>
<dbReference type="GO" id="GO:0005506">
    <property type="term" value="F:iron ion binding"/>
    <property type="evidence" value="ECO:0007669"/>
    <property type="project" value="InterPro"/>
</dbReference>
<dbReference type="PRINTS" id="PR00359">
    <property type="entry name" value="BP450"/>
</dbReference>
<keyword evidence="7 10" id="KW-0408">Iron</keyword>
<protein>
    <submittedName>
        <fullName evidence="11">Cytochrome P450</fullName>
    </submittedName>
</protein>
<evidence type="ECO:0000256" key="9">
    <source>
        <dbReference type="ARBA" id="ARBA00055433"/>
    </source>
</evidence>
<organism evidence="11 12">
    <name type="scientific">Amycolatopsis alba DSM 44262</name>
    <dbReference type="NCBI Taxonomy" id="1125972"/>
    <lineage>
        <taxon>Bacteria</taxon>
        <taxon>Bacillati</taxon>
        <taxon>Actinomycetota</taxon>
        <taxon>Actinomycetes</taxon>
        <taxon>Pseudonocardiales</taxon>
        <taxon>Pseudonocardiaceae</taxon>
        <taxon>Amycolatopsis</taxon>
    </lineage>
</organism>
<comment type="similarity">
    <text evidence="3 10">Belongs to the cytochrome P450 family.</text>
</comment>
<dbReference type="InterPro" id="IPR001128">
    <property type="entry name" value="Cyt_P450"/>
</dbReference>
<evidence type="ECO:0000256" key="3">
    <source>
        <dbReference type="ARBA" id="ARBA00010617"/>
    </source>
</evidence>
<dbReference type="Gene3D" id="1.10.630.10">
    <property type="entry name" value="Cytochrome P450"/>
    <property type="match status" value="1"/>
</dbReference>
<accession>A0A229S9M2</accession>
<dbReference type="PROSITE" id="PS00086">
    <property type="entry name" value="CYTOCHROME_P450"/>
    <property type="match status" value="1"/>
</dbReference>
<comment type="cofactor">
    <cofactor evidence="1">
        <name>heme</name>
        <dbReference type="ChEBI" id="CHEBI:30413"/>
    </cofactor>
</comment>
<evidence type="ECO:0000256" key="4">
    <source>
        <dbReference type="ARBA" id="ARBA00022617"/>
    </source>
</evidence>
<keyword evidence="12" id="KW-1185">Reference proteome</keyword>
<dbReference type="SUPFAM" id="SSF48264">
    <property type="entry name" value="Cytochrome P450"/>
    <property type="match status" value="1"/>
</dbReference>
<keyword evidence="4 10" id="KW-0349">Heme</keyword>
<comment type="caution">
    <text evidence="11">The sequence shown here is derived from an EMBL/GenBank/DDBJ whole genome shotgun (WGS) entry which is preliminary data.</text>
</comment>
<dbReference type="InterPro" id="IPR002397">
    <property type="entry name" value="Cyt_P450_B"/>
</dbReference>
<dbReference type="OrthoDB" id="3209493at2"/>
<proteinExistence type="inferred from homology"/>
<dbReference type="GO" id="GO:0016705">
    <property type="term" value="F:oxidoreductase activity, acting on paired donors, with incorporation or reduction of molecular oxygen"/>
    <property type="evidence" value="ECO:0007669"/>
    <property type="project" value="InterPro"/>
</dbReference>
<evidence type="ECO:0000256" key="6">
    <source>
        <dbReference type="ARBA" id="ARBA00023002"/>
    </source>
</evidence>
<dbReference type="EMBL" id="NMQU01000003">
    <property type="protein sequence ID" value="OXM55627.1"/>
    <property type="molecule type" value="Genomic_DNA"/>
</dbReference>
<gene>
    <name evidence="11" type="ORF">CFP75_00785</name>
</gene>
<dbReference type="InterPro" id="IPR017972">
    <property type="entry name" value="Cyt_P450_CS"/>
</dbReference>
<dbReference type="PANTHER" id="PTHR46696:SF5">
    <property type="entry name" value="CYTOCHROME P450 BJ-1"/>
    <property type="match status" value="1"/>
</dbReference>
<keyword evidence="6 10" id="KW-0560">Oxidoreductase</keyword>
<evidence type="ECO:0000256" key="10">
    <source>
        <dbReference type="RuleBase" id="RU000461"/>
    </source>
</evidence>
<dbReference type="FunFam" id="1.10.630.10:FF:000018">
    <property type="entry name" value="Cytochrome P450 monooxygenase"/>
    <property type="match status" value="1"/>
</dbReference>
<dbReference type="Proteomes" id="UP000215563">
    <property type="component" value="Unassembled WGS sequence"/>
</dbReference>
<evidence type="ECO:0000256" key="2">
    <source>
        <dbReference type="ARBA" id="ARBA00004660"/>
    </source>
</evidence>
<sequence>MTETVNRRPVDEFLEADPMFDDIHPLLDRARADSPVAEVVTTDPATAGEIRQYYVFGYDLVREALSDTTRFSNIAYAPQLRLLAGRSMLELDPPHHHSYRSLVAPLFRKTVVARRYTEQIREILADLFSRFRTRGHAELLAELTLPFPVRVIAAVIGVPMEDFTFFSDRALRMIDSTLRWPEVESAKNELADYFTRLIAARRARPSDDLVGELVAAERDGQVLTDEEILSFLLLLIPAGIETTHRASSTLIFALLTHPDQHARVRADHSLLPAAFDEAIRWEPAVAGGLRIAKANTTLGGVRIGAGSLVYASFLGANRDPAQYADPGVFDVSRTGLPHVTFGHGPHTCIGMHLARVETDALMHRLFEELPGLRLDPEVARPRMHGKIYRMPTALPVLFTPR</sequence>
<comment type="pathway">
    <text evidence="2">Antibiotic biosynthesis; vancomycin biosynthesis.</text>
</comment>
<evidence type="ECO:0000256" key="8">
    <source>
        <dbReference type="ARBA" id="ARBA00023033"/>
    </source>
</evidence>
<evidence type="ECO:0000256" key="5">
    <source>
        <dbReference type="ARBA" id="ARBA00022723"/>
    </source>
</evidence>
<name>A0A229S9M2_AMYAL</name>
<keyword evidence="8 10" id="KW-0503">Monooxygenase</keyword>
<evidence type="ECO:0000313" key="11">
    <source>
        <dbReference type="EMBL" id="OXM55627.1"/>
    </source>
</evidence>
<dbReference type="GO" id="GO:0020037">
    <property type="term" value="F:heme binding"/>
    <property type="evidence" value="ECO:0007669"/>
    <property type="project" value="InterPro"/>
</dbReference>
<keyword evidence="5 10" id="KW-0479">Metal-binding</keyword>
<dbReference type="PRINTS" id="PR00385">
    <property type="entry name" value="P450"/>
</dbReference>
<dbReference type="RefSeq" id="WP_020634191.1">
    <property type="nucleotide sequence ID" value="NZ_KB913032.1"/>
</dbReference>
<dbReference type="InterPro" id="IPR036396">
    <property type="entry name" value="Cyt_P450_sf"/>
</dbReference>
<dbReference type="AlphaFoldDB" id="A0A229S9M2"/>
<dbReference type="Pfam" id="PF00067">
    <property type="entry name" value="p450"/>
    <property type="match status" value="1"/>
</dbReference>
<evidence type="ECO:0000313" key="12">
    <source>
        <dbReference type="Proteomes" id="UP000215563"/>
    </source>
</evidence>
<dbReference type="PANTHER" id="PTHR46696">
    <property type="entry name" value="P450, PUTATIVE (EUROFUNG)-RELATED"/>
    <property type="match status" value="1"/>
</dbReference>
<dbReference type="GO" id="GO:0004497">
    <property type="term" value="F:monooxygenase activity"/>
    <property type="evidence" value="ECO:0007669"/>
    <property type="project" value="UniProtKB-KW"/>
</dbReference>
<evidence type="ECO:0000256" key="1">
    <source>
        <dbReference type="ARBA" id="ARBA00001971"/>
    </source>
</evidence>
<comment type="function">
    <text evidence="9">Involved in the coupling of aromatic side chains of the heptapeptide of vancomycin.</text>
</comment>